<evidence type="ECO:0000313" key="3">
    <source>
        <dbReference type="Proteomes" id="UP001501444"/>
    </source>
</evidence>
<reference evidence="3" key="1">
    <citation type="journal article" date="2019" name="Int. J. Syst. Evol. Microbiol.">
        <title>The Global Catalogue of Microorganisms (GCM) 10K type strain sequencing project: providing services to taxonomists for standard genome sequencing and annotation.</title>
        <authorList>
            <consortium name="The Broad Institute Genomics Platform"/>
            <consortium name="The Broad Institute Genome Sequencing Center for Infectious Disease"/>
            <person name="Wu L."/>
            <person name="Ma J."/>
        </authorList>
    </citation>
    <scope>NUCLEOTIDE SEQUENCE [LARGE SCALE GENOMIC DNA]</scope>
    <source>
        <strain evidence="3">JCM 3272</strain>
    </source>
</reference>
<keyword evidence="1" id="KW-0732">Signal</keyword>
<dbReference type="Proteomes" id="UP001501444">
    <property type="component" value="Unassembled WGS sequence"/>
</dbReference>
<gene>
    <name evidence="2" type="ORF">GCM10010170_066800</name>
</gene>
<accession>A0ABP5U1T9</accession>
<feature type="chain" id="PRO_5045163131" evidence="1">
    <location>
        <begin position="26"/>
        <end position="174"/>
    </location>
</feature>
<proteinExistence type="predicted"/>
<name>A0ABP5U1T9_9ACTN</name>
<evidence type="ECO:0000313" key="2">
    <source>
        <dbReference type="EMBL" id="GAA2367440.1"/>
    </source>
</evidence>
<sequence>MKKLVWSSLAALLLLVGLTPAPASAAAAGYVEKCSLAANKKSLSLPGKTDITVHADTCIAHNGPYLYATLKFSWWANSDFPVGSGHKFDAFYIVSTLERRPNGVAADTIITDKNCDITTRINASWSGYLECTTSSYSGYSSAYDWSGDGWFRYDIDNDGASFAVFDLTGSPLIT</sequence>
<keyword evidence="3" id="KW-1185">Reference proteome</keyword>
<comment type="caution">
    <text evidence="2">The sequence shown here is derived from an EMBL/GenBank/DDBJ whole genome shotgun (WGS) entry which is preliminary data.</text>
</comment>
<dbReference type="RefSeq" id="WP_344616556.1">
    <property type="nucleotide sequence ID" value="NZ_BAAARV010000066.1"/>
</dbReference>
<dbReference type="EMBL" id="BAAARV010000066">
    <property type="protein sequence ID" value="GAA2367440.1"/>
    <property type="molecule type" value="Genomic_DNA"/>
</dbReference>
<feature type="signal peptide" evidence="1">
    <location>
        <begin position="1"/>
        <end position="25"/>
    </location>
</feature>
<protein>
    <submittedName>
        <fullName evidence="2">Uncharacterized protein</fullName>
    </submittedName>
</protein>
<evidence type="ECO:0000256" key="1">
    <source>
        <dbReference type="SAM" id="SignalP"/>
    </source>
</evidence>
<organism evidence="2 3">
    <name type="scientific">Dactylosporangium salmoneum</name>
    <dbReference type="NCBI Taxonomy" id="53361"/>
    <lineage>
        <taxon>Bacteria</taxon>
        <taxon>Bacillati</taxon>
        <taxon>Actinomycetota</taxon>
        <taxon>Actinomycetes</taxon>
        <taxon>Micromonosporales</taxon>
        <taxon>Micromonosporaceae</taxon>
        <taxon>Dactylosporangium</taxon>
    </lineage>
</organism>